<keyword evidence="1" id="KW-0175">Coiled coil</keyword>
<dbReference type="Gene3D" id="3.40.220.10">
    <property type="entry name" value="Leucine Aminopeptidase, subunit E, domain 1"/>
    <property type="match status" value="1"/>
</dbReference>
<dbReference type="PANTHER" id="PTHR33332">
    <property type="entry name" value="REVERSE TRANSCRIPTASE DOMAIN-CONTAINING PROTEIN"/>
    <property type="match status" value="1"/>
</dbReference>
<protein>
    <recommendedName>
        <fullName evidence="3">Reverse transcriptase domain-containing protein</fullName>
    </recommendedName>
</protein>
<gene>
    <name evidence="4" type="ORF">CLODIP_2_CD16336</name>
</gene>
<dbReference type="InterPro" id="IPR043472">
    <property type="entry name" value="Macro_dom-like"/>
</dbReference>
<dbReference type="Pfam" id="PF00078">
    <property type="entry name" value="RVT_1"/>
    <property type="match status" value="1"/>
</dbReference>
<feature type="region of interest" description="Disordered" evidence="2">
    <location>
        <begin position="278"/>
        <end position="310"/>
    </location>
</feature>
<dbReference type="OrthoDB" id="426210at2759"/>
<evidence type="ECO:0000256" key="2">
    <source>
        <dbReference type="SAM" id="MobiDB-lite"/>
    </source>
</evidence>
<organism evidence="4 5">
    <name type="scientific">Cloeon dipterum</name>
    <dbReference type="NCBI Taxonomy" id="197152"/>
    <lineage>
        <taxon>Eukaryota</taxon>
        <taxon>Metazoa</taxon>
        <taxon>Ecdysozoa</taxon>
        <taxon>Arthropoda</taxon>
        <taxon>Hexapoda</taxon>
        <taxon>Insecta</taxon>
        <taxon>Pterygota</taxon>
        <taxon>Palaeoptera</taxon>
        <taxon>Ephemeroptera</taxon>
        <taxon>Pisciforma</taxon>
        <taxon>Baetidae</taxon>
        <taxon>Cloeon</taxon>
    </lineage>
</organism>
<keyword evidence="5" id="KW-1185">Reference proteome</keyword>
<feature type="coiled-coil region" evidence="1">
    <location>
        <begin position="50"/>
        <end position="91"/>
    </location>
</feature>
<dbReference type="PROSITE" id="PS50878">
    <property type="entry name" value="RT_POL"/>
    <property type="match status" value="1"/>
</dbReference>
<dbReference type="SUPFAM" id="SSF52949">
    <property type="entry name" value="Macro domain-like"/>
    <property type="match status" value="1"/>
</dbReference>
<dbReference type="Proteomes" id="UP000494165">
    <property type="component" value="Unassembled WGS sequence"/>
</dbReference>
<evidence type="ECO:0000256" key="1">
    <source>
        <dbReference type="SAM" id="Coils"/>
    </source>
</evidence>
<feature type="region of interest" description="Disordered" evidence="2">
    <location>
        <begin position="91"/>
        <end position="115"/>
    </location>
</feature>
<sequence length="854" mass="96647">MSSSYATAAARPPVAFRPDQSPPPIAQALQANPAAGDNLGHFLTVFQQVAAHYQRLLDAAEERERSLEARFARTETKLEESLARIQALERRLASSGGHQHHRRYQEPSRSENTPLTNDYLDRLEEIKNKGPIERPGSKIVFYEKEEDLFSSKEGRICAKRFGKPPAPTTGAQVGDVLAQDAGALGTLLSLVTKDKAPYRFQKRPEAFLDTIKVAFDCLFACLEEHKVRKIAMPRLCSGLDGLAWPWVKDELLKRSKKLRYIPKGSALEVHVYHLPPRAERRPTSGAPALEEDGPLRTINENKDEVDDDDDDFEDVVGDVENDVTLSQTKRQDDAGVVTRQKNRILNEELERRLYDVHGEEDVINAWELWKKTVFDCIEEIVPKKKVGGRRKSRHPWMTKQLKQLISIRDEFFNEWRICRKEEKRQVYLRARRSTQAAVRAARDDWLWHLGLSKNGSNELWRFINSKAKVPFDTTSFEIDGRTVSSPELIAEKFSERTKPAAPGCDGITAPLMKNCAAALSSSLCHIFRWSLCTGEIPADWKTAAVTPIHKNGPKEDVRNYRPISITSLVGKVLERIVRDQLTDFLESKNVFPVNQHGFRARRSCTTLLTGLIDTWTAILGEKSGSHLYAIMLDLSKAFDRVPHGRLISKLQHYGVGREVLRWLENFLTGRTQYVKFGGACSAQAGVLSGVVQGSVIGPLLFNVFIADLPKDISSGFEQYADDTTLWRDVSTPEDADDLQEDLKRVYLWCANNGMQLNQRKSYVMDLTRARAPLYFEYAVDGEPLQYVDKQRLLGVQISSDLRWNVQTDAARAKAARVLGFAARNLRGCTQRVKRVAYLTYTYALVNVHFITHNG</sequence>
<dbReference type="SUPFAM" id="SSF56672">
    <property type="entry name" value="DNA/RNA polymerases"/>
    <property type="match status" value="1"/>
</dbReference>
<reference evidence="4 5" key="1">
    <citation type="submission" date="2020-04" db="EMBL/GenBank/DDBJ databases">
        <authorList>
            <person name="Alioto T."/>
            <person name="Alioto T."/>
            <person name="Gomez Garrido J."/>
        </authorList>
    </citation>
    <scope>NUCLEOTIDE SEQUENCE [LARGE SCALE GENOMIC DNA]</scope>
</reference>
<evidence type="ECO:0000313" key="5">
    <source>
        <dbReference type="Proteomes" id="UP000494165"/>
    </source>
</evidence>
<feature type="region of interest" description="Disordered" evidence="2">
    <location>
        <begin position="1"/>
        <end position="26"/>
    </location>
</feature>
<dbReference type="CDD" id="cd01650">
    <property type="entry name" value="RT_nLTR_like"/>
    <property type="match status" value="1"/>
</dbReference>
<dbReference type="EMBL" id="CADEPI010000098">
    <property type="protein sequence ID" value="CAB3374429.1"/>
    <property type="molecule type" value="Genomic_DNA"/>
</dbReference>
<comment type="caution">
    <text evidence="4">The sequence shown here is derived from an EMBL/GenBank/DDBJ whole genome shotgun (WGS) entry which is preliminary data.</text>
</comment>
<dbReference type="AlphaFoldDB" id="A0A8S1D984"/>
<dbReference type="InterPro" id="IPR043502">
    <property type="entry name" value="DNA/RNA_pol_sf"/>
</dbReference>
<accession>A0A8S1D984</accession>
<evidence type="ECO:0000313" key="4">
    <source>
        <dbReference type="EMBL" id="CAB3374429.1"/>
    </source>
</evidence>
<name>A0A8S1D984_9INSE</name>
<feature type="domain" description="Reverse transcriptase" evidence="3">
    <location>
        <begin position="529"/>
        <end position="797"/>
    </location>
</feature>
<proteinExistence type="predicted"/>
<dbReference type="GO" id="GO:0071897">
    <property type="term" value="P:DNA biosynthetic process"/>
    <property type="evidence" value="ECO:0007669"/>
    <property type="project" value="UniProtKB-ARBA"/>
</dbReference>
<dbReference type="InterPro" id="IPR000477">
    <property type="entry name" value="RT_dom"/>
</dbReference>
<evidence type="ECO:0000259" key="3">
    <source>
        <dbReference type="PROSITE" id="PS50878"/>
    </source>
</evidence>